<dbReference type="CDD" id="cd07381">
    <property type="entry name" value="MPP_CapA"/>
    <property type="match status" value="1"/>
</dbReference>
<feature type="compositionally biased region" description="Low complexity" evidence="2">
    <location>
        <begin position="17"/>
        <end position="26"/>
    </location>
</feature>
<protein>
    <submittedName>
        <fullName evidence="4">CapA family protein</fullName>
        <ecNumber evidence="4">3.1.-.-</ecNumber>
    </submittedName>
</protein>
<feature type="domain" description="Capsule synthesis protein CapA" evidence="3">
    <location>
        <begin position="97"/>
        <end position="335"/>
    </location>
</feature>
<keyword evidence="5" id="KW-1185">Reference proteome</keyword>
<dbReference type="SMART" id="SM00854">
    <property type="entry name" value="PGA_cap"/>
    <property type="match status" value="1"/>
</dbReference>
<gene>
    <name evidence="4" type="ORF">ABZ071_04510</name>
</gene>
<evidence type="ECO:0000256" key="1">
    <source>
        <dbReference type="ARBA" id="ARBA00005662"/>
    </source>
</evidence>
<dbReference type="PANTHER" id="PTHR33393:SF11">
    <property type="entry name" value="POLYGLUTAMINE SYNTHESIS ACCESSORY PROTEIN RV0574C-RELATED"/>
    <property type="match status" value="1"/>
</dbReference>
<dbReference type="InterPro" id="IPR019079">
    <property type="entry name" value="Capsule_synth_CapA"/>
</dbReference>
<dbReference type="EC" id="3.1.-.-" evidence="4"/>
<dbReference type="InterPro" id="IPR052169">
    <property type="entry name" value="CW_Biosynth-Accessory"/>
</dbReference>
<dbReference type="RefSeq" id="WP_355663279.1">
    <property type="nucleotide sequence ID" value="NZ_JBEXRX010000006.1"/>
</dbReference>
<dbReference type="SUPFAM" id="SSF56300">
    <property type="entry name" value="Metallo-dependent phosphatases"/>
    <property type="match status" value="1"/>
</dbReference>
<keyword evidence="4" id="KW-0378">Hydrolase</keyword>
<evidence type="ECO:0000256" key="2">
    <source>
        <dbReference type="SAM" id="MobiDB-lite"/>
    </source>
</evidence>
<evidence type="ECO:0000313" key="4">
    <source>
        <dbReference type="EMBL" id="MEU0151186.1"/>
    </source>
</evidence>
<dbReference type="Pfam" id="PF09587">
    <property type="entry name" value="PGA_cap"/>
    <property type="match status" value="1"/>
</dbReference>
<dbReference type="Proteomes" id="UP001550348">
    <property type="component" value="Unassembled WGS sequence"/>
</dbReference>
<reference evidence="4 5" key="1">
    <citation type="submission" date="2024-06" db="EMBL/GenBank/DDBJ databases">
        <title>The Natural Products Discovery Center: Release of the First 8490 Sequenced Strains for Exploring Actinobacteria Biosynthetic Diversity.</title>
        <authorList>
            <person name="Kalkreuter E."/>
            <person name="Kautsar S.A."/>
            <person name="Yang D."/>
            <person name="Bader C.D."/>
            <person name="Teijaro C.N."/>
            <person name="Fluegel L."/>
            <person name="Davis C.M."/>
            <person name="Simpson J.R."/>
            <person name="Lauterbach L."/>
            <person name="Steele A.D."/>
            <person name="Gui C."/>
            <person name="Meng S."/>
            <person name="Li G."/>
            <person name="Viehrig K."/>
            <person name="Ye F."/>
            <person name="Su P."/>
            <person name="Kiefer A.F."/>
            <person name="Nichols A."/>
            <person name="Cepeda A.J."/>
            <person name="Yan W."/>
            <person name="Fan B."/>
            <person name="Jiang Y."/>
            <person name="Adhikari A."/>
            <person name="Zheng C.-J."/>
            <person name="Schuster L."/>
            <person name="Cowan T.M."/>
            <person name="Smanski M.J."/>
            <person name="Chevrette M.G."/>
            <person name="De Carvalho L.P.S."/>
            <person name="Shen B."/>
        </authorList>
    </citation>
    <scope>NUCLEOTIDE SEQUENCE [LARGE SCALE GENOMIC DNA]</scope>
    <source>
        <strain evidence="4 5">NPDC006286</strain>
    </source>
</reference>
<dbReference type="GO" id="GO:0016787">
    <property type="term" value="F:hydrolase activity"/>
    <property type="evidence" value="ECO:0007669"/>
    <property type="project" value="UniProtKB-KW"/>
</dbReference>
<dbReference type="EMBL" id="JBEXRX010000006">
    <property type="protein sequence ID" value="MEU0151186.1"/>
    <property type="molecule type" value="Genomic_DNA"/>
</dbReference>
<organism evidence="4 5">
    <name type="scientific">Micromonospora fulviviridis</name>
    <dbReference type="NCBI Taxonomy" id="47860"/>
    <lineage>
        <taxon>Bacteria</taxon>
        <taxon>Bacillati</taxon>
        <taxon>Actinomycetota</taxon>
        <taxon>Actinomycetes</taxon>
        <taxon>Micromonosporales</taxon>
        <taxon>Micromonosporaceae</taxon>
        <taxon>Micromonospora</taxon>
    </lineage>
</organism>
<sequence length="415" mass="42698">MYAPARSVPRPRRRRSAAIGVRRSAATGARRSPAIGTRFAAAIGALLVVVLAAGCGDGSGDGPIWQPGQGGGSTASAGPAEADQPDASGEPAEKSISLTATGDVIMGNAPSRLPANGGKGFFDDVKAALKGDLVMGNLEEPLTDDTGAGKCGPQPKNCYQFRAPPGWAAHLRSAGFQLLNQANNHGYDYGQQGYENTQSALEAHGLKHTGAPGEITVVDVKGIKVAVAGFSSYPWSNSLIDIDAAKQVITMAKGMADLVVVQVHMGAEGADRSHVKPGTEMYVGENRGDPIRFSHAVIDAGADLVIGHGPHVLRGMEFYKGRLIAYSLGNFAGGGKSLNSSGRLGWGGVLKVSLTAEGRFVGGEFTSTAMSSVGRPAIDRQDRGLGLVREVSRADFPQSGARLDGTGKISAPAGG</sequence>
<comment type="caution">
    <text evidence="4">The sequence shown here is derived from an EMBL/GenBank/DDBJ whole genome shotgun (WGS) entry which is preliminary data.</text>
</comment>
<evidence type="ECO:0000259" key="3">
    <source>
        <dbReference type="SMART" id="SM00854"/>
    </source>
</evidence>
<feature type="region of interest" description="Disordered" evidence="2">
    <location>
        <begin position="1"/>
        <end position="31"/>
    </location>
</feature>
<dbReference type="InterPro" id="IPR029052">
    <property type="entry name" value="Metallo-depent_PP-like"/>
</dbReference>
<dbReference type="PANTHER" id="PTHR33393">
    <property type="entry name" value="POLYGLUTAMINE SYNTHESIS ACCESSORY PROTEIN RV0574C-RELATED"/>
    <property type="match status" value="1"/>
</dbReference>
<proteinExistence type="inferred from homology"/>
<evidence type="ECO:0000313" key="5">
    <source>
        <dbReference type="Proteomes" id="UP001550348"/>
    </source>
</evidence>
<dbReference type="Gene3D" id="3.60.21.10">
    <property type="match status" value="1"/>
</dbReference>
<name>A0ABV2VEG1_9ACTN</name>
<comment type="similarity">
    <text evidence="1">Belongs to the CapA family.</text>
</comment>
<accession>A0ABV2VEG1</accession>
<feature type="region of interest" description="Disordered" evidence="2">
    <location>
        <begin position="61"/>
        <end position="94"/>
    </location>
</feature>